<proteinExistence type="predicted"/>
<comment type="caution">
    <text evidence="6">The sequence shown here is derived from an EMBL/GenBank/DDBJ whole genome shotgun (WGS) entry which is preliminary data.</text>
</comment>
<evidence type="ECO:0000256" key="2">
    <source>
        <dbReference type="ARBA" id="ARBA00022630"/>
    </source>
</evidence>
<protein>
    <submittedName>
        <fullName evidence="6">Pyridoxine/pyridoxamine 5'-phosphate oxidase</fullName>
    </submittedName>
</protein>
<keyword evidence="3" id="KW-0288">FMN</keyword>
<comment type="cofactor">
    <cofactor evidence="1">
        <name>FMN</name>
        <dbReference type="ChEBI" id="CHEBI:58210"/>
    </cofactor>
</comment>
<dbReference type="GO" id="GO:0008615">
    <property type="term" value="P:pyridoxine biosynthetic process"/>
    <property type="evidence" value="ECO:0007669"/>
    <property type="project" value="InterPro"/>
</dbReference>
<dbReference type="InterPro" id="IPR000659">
    <property type="entry name" value="Pyridox_Oxase"/>
</dbReference>
<gene>
    <name evidence="6" type="ORF">FB556_0912</name>
</gene>
<keyword evidence="4" id="KW-0560">Oxidoreductase</keyword>
<dbReference type="RefSeq" id="WP_141865075.1">
    <property type="nucleotide sequence ID" value="NZ_BAABAN010000001.1"/>
</dbReference>
<accession>A0A543APE1</accession>
<dbReference type="InterPro" id="IPR012349">
    <property type="entry name" value="Split_barrel_FMN-bd"/>
</dbReference>
<reference evidence="6 7" key="1">
    <citation type="submission" date="2019-06" db="EMBL/GenBank/DDBJ databases">
        <title>Sequencing the genomes of 1000 actinobacteria strains.</title>
        <authorList>
            <person name="Klenk H.-P."/>
        </authorList>
    </citation>
    <scope>NUCLEOTIDE SEQUENCE [LARGE SCALE GENOMIC DNA]</scope>
    <source>
        <strain evidence="6 7">DSM 24083</strain>
    </source>
</reference>
<dbReference type="PANTHER" id="PTHR10851:SF3">
    <property type="entry name" value="PYRIDOXINE_PYRIDOXAMINE 5'-PHOSPHATE OXIDASE 2"/>
    <property type="match status" value="1"/>
</dbReference>
<keyword evidence="2" id="KW-0285">Flavoprotein</keyword>
<evidence type="ECO:0000256" key="1">
    <source>
        <dbReference type="ARBA" id="ARBA00001917"/>
    </source>
</evidence>
<dbReference type="Gene3D" id="2.30.110.10">
    <property type="entry name" value="Electron Transport, Fmn-binding Protein, Chain A"/>
    <property type="match status" value="1"/>
</dbReference>
<evidence type="ECO:0000259" key="5">
    <source>
        <dbReference type="Pfam" id="PF12766"/>
    </source>
</evidence>
<evidence type="ECO:0000313" key="6">
    <source>
        <dbReference type="EMBL" id="TQL74447.1"/>
    </source>
</evidence>
<dbReference type="AlphaFoldDB" id="A0A543APE1"/>
<dbReference type="InterPro" id="IPR024624">
    <property type="entry name" value="Pyridox_Oxase_Alr4036_FMN-bd"/>
</dbReference>
<name>A0A543APE1_9MICC</name>
<feature type="domain" description="Pyridoxamine 5'-phosphate oxidase Alr4036 family FMN-binding" evidence="5">
    <location>
        <begin position="15"/>
        <end position="99"/>
    </location>
</feature>
<dbReference type="Pfam" id="PF12766">
    <property type="entry name" value="Pyridox_oxase_2"/>
    <property type="match status" value="1"/>
</dbReference>
<dbReference type="EMBL" id="VFOU01000001">
    <property type="protein sequence ID" value="TQL74447.1"/>
    <property type="molecule type" value="Genomic_DNA"/>
</dbReference>
<evidence type="ECO:0000256" key="4">
    <source>
        <dbReference type="ARBA" id="ARBA00023002"/>
    </source>
</evidence>
<sequence length="186" mass="21000">MADAADLLETIRHALSDAATSPGNGFTLMNVATIGRDGGPRARFVILRDFSRSPDCIGFATHAQSEKVVEIRANPRIAATCYDRESSVQLRLEGVATVIEDDAERWHAWQRLAPHSRQQYVSQVVPGEPLEDPKNLPADPSTAYQRFAWIRLELRHLERLDLSADPHQRWQFARKDNGWIGHRIVP</sequence>
<dbReference type="SUPFAM" id="SSF50475">
    <property type="entry name" value="FMN-binding split barrel"/>
    <property type="match status" value="1"/>
</dbReference>
<dbReference type="GO" id="GO:0010181">
    <property type="term" value="F:FMN binding"/>
    <property type="evidence" value="ECO:0007669"/>
    <property type="project" value="InterPro"/>
</dbReference>
<evidence type="ECO:0000313" key="7">
    <source>
        <dbReference type="Proteomes" id="UP000319746"/>
    </source>
</evidence>
<dbReference type="GO" id="GO:0004733">
    <property type="term" value="F:pyridoxamine phosphate oxidase activity"/>
    <property type="evidence" value="ECO:0007669"/>
    <property type="project" value="InterPro"/>
</dbReference>
<dbReference type="PANTHER" id="PTHR10851">
    <property type="entry name" value="PYRIDOXINE-5-PHOSPHATE OXIDASE"/>
    <property type="match status" value="1"/>
</dbReference>
<dbReference type="Proteomes" id="UP000319746">
    <property type="component" value="Unassembled WGS sequence"/>
</dbReference>
<organism evidence="6 7">
    <name type="scientific">Enteractinococcus coprophilus</name>
    <dbReference type="NCBI Taxonomy" id="1027633"/>
    <lineage>
        <taxon>Bacteria</taxon>
        <taxon>Bacillati</taxon>
        <taxon>Actinomycetota</taxon>
        <taxon>Actinomycetes</taxon>
        <taxon>Micrococcales</taxon>
        <taxon>Micrococcaceae</taxon>
    </lineage>
</organism>
<dbReference type="OrthoDB" id="5120525at2"/>
<evidence type="ECO:0000256" key="3">
    <source>
        <dbReference type="ARBA" id="ARBA00022643"/>
    </source>
</evidence>
<keyword evidence="7" id="KW-1185">Reference proteome</keyword>